<dbReference type="Proteomes" id="UP001459277">
    <property type="component" value="Unassembled WGS sequence"/>
</dbReference>
<dbReference type="PANTHER" id="PTHR33054:SF9">
    <property type="entry name" value="CCHC-TYPE DOMAIN-CONTAINING PROTEIN"/>
    <property type="match status" value="1"/>
</dbReference>
<proteinExistence type="predicted"/>
<reference evidence="2 3" key="1">
    <citation type="submission" date="2024-01" db="EMBL/GenBank/DDBJ databases">
        <title>A telomere-to-telomere, gap-free genome of sweet tea (Lithocarpus litseifolius).</title>
        <authorList>
            <person name="Zhou J."/>
        </authorList>
    </citation>
    <scope>NUCLEOTIDE SEQUENCE [LARGE SCALE GENOMIC DNA]</scope>
    <source>
        <strain evidence="2">Zhou-2022a</strain>
        <tissue evidence="2">Leaf</tissue>
    </source>
</reference>
<comment type="caution">
    <text evidence="2">The sequence shown here is derived from an EMBL/GenBank/DDBJ whole genome shotgun (WGS) entry which is preliminary data.</text>
</comment>
<keyword evidence="3" id="KW-1185">Reference proteome</keyword>
<gene>
    <name evidence="2" type="ORF">SO802_002766</name>
</gene>
<feature type="compositionally biased region" description="Low complexity" evidence="1">
    <location>
        <begin position="7"/>
        <end position="20"/>
    </location>
</feature>
<organism evidence="2 3">
    <name type="scientific">Lithocarpus litseifolius</name>
    <dbReference type="NCBI Taxonomy" id="425828"/>
    <lineage>
        <taxon>Eukaryota</taxon>
        <taxon>Viridiplantae</taxon>
        <taxon>Streptophyta</taxon>
        <taxon>Embryophyta</taxon>
        <taxon>Tracheophyta</taxon>
        <taxon>Spermatophyta</taxon>
        <taxon>Magnoliopsida</taxon>
        <taxon>eudicotyledons</taxon>
        <taxon>Gunneridae</taxon>
        <taxon>Pentapetalae</taxon>
        <taxon>rosids</taxon>
        <taxon>fabids</taxon>
        <taxon>Fagales</taxon>
        <taxon>Fagaceae</taxon>
        <taxon>Lithocarpus</taxon>
    </lineage>
</organism>
<dbReference type="AlphaFoldDB" id="A0AAW2DY59"/>
<name>A0AAW2DY59_9ROSI</name>
<evidence type="ECO:0000313" key="2">
    <source>
        <dbReference type="EMBL" id="KAL0015697.1"/>
    </source>
</evidence>
<feature type="region of interest" description="Disordered" evidence="1">
    <location>
        <begin position="461"/>
        <end position="480"/>
    </location>
</feature>
<feature type="region of interest" description="Disordered" evidence="1">
    <location>
        <begin position="1"/>
        <end position="20"/>
    </location>
</feature>
<evidence type="ECO:0000313" key="3">
    <source>
        <dbReference type="Proteomes" id="UP001459277"/>
    </source>
</evidence>
<dbReference type="PANTHER" id="PTHR33054">
    <property type="entry name" value="CCHC-TYPE DOMAIN-CONTAINING PROTEIN"/>
    <property type="match status" value="1"/>
</dbReference>
<protein>
    <submittedName>
        <fullName evidence="2">Uncharacterized protein</fullName>
    </submittedName>
</protein>
<feature type="region of interest" description="Disordered" evidence="1">
    <location>
        <begin position="489"/>
        <end position="531"/>
    </location>
</feature>
<accession>A0AAW2DY59</accession>
<evidence type="ECO:0000256" key="1">
    <source>
        <dbReference type="SAM" id="MobiDB-lite"/>
    </source>
</evidence>
<sequence length="531" mass="60087">MINRLFRNNSTSSLASRSSSLPEIPQEAGIINSEEYELSDVDLKLGEWNLPKVPTKEFYKSSWNLKTVFKIDYHVRTIEQVYGINKEYETCYLFNPATIKAHKKKGHNFLHIGLVQFINGLPKLFGEKVKETLCKPLGVIDYDNLTYGDISSTIRSEGMKMCRDFKIQSQANKSKAKYEVGTFCTQYSLPPIAPSKRNTNFRRKESSEKPYRKRTAISKECRSKVKSLINTLVSDQTSKYEIFRLLELTHIKSESTSSSSDHEIHQLNQSSSSEPFKDLDFFSGPRIDLACRDSCCRNKTINTLSVLSKKDKLLVDLVEQIDDPVVKTQKLIQTNRDKCQFKPKDRTLSQDLDISEVQGGILINPKYPKSNSRYLSIIPFKTSQAKNPDTLNPTDDSIDPIQSPKSSCFNSCILHKDICCTTLPISKNVFSSIRVTENHSACPDNPKLETQQITHNPISQWKKAENKNKGKTPIQDYSQDKRLPEQSFAMHEGASSKGNQGGTTSLQELAQTAYSSKMHKGASSYQEAISL</sequence>
<dbReference type="EMBL" id="JAZDWU010000001">
    <property type="protein sequence ID" value="KAL0015697.1"/>
    <property type="molecule type" value="Genomic_DNA"/>
</dbReference>
<feature type="compositionally biased region" description="Polar residues" evidence="1">
    <location>
        <begin position="496"/>
        <end position="515"/>
    </location>
</feature>